<gene>
    <name evidence="3" type="ORF">H9913_14855</name>
</gene>
<dbReference type="InterPro" id="IPR000873">
    <property type="entry name" value="AMP-dep_synth/lig_dom"/>
</dbReference>
<reference evidence="3" key="1">
    <citation type="journal article" date="2021" name="PeerJ">
        <title>Extensive microbial diversity within the chicken gut microbiome revealed by metagenomics and culture.</title>
        <authorList>
            <person name="Gilroy R."/>
            <person name="Ravi A."/>
            <person name="Getino M."/>
            <person name="Pursley I."/>
            <person name="Horton D.L."/>
            <person name="Alikhan N.F."/>
            <person name="Baker D."/>
            <person name="Gharbi K."/>
            <person name="Hall N."/>
            <person name="Watson M."/>
            <person name="Adriaenssens E.M."/>
            <person name="Foster-Nyarko E."/>
            <person name="Jarju S."/>
            <person name="Secka A."/>
            <person name="Antonio M."/>
            <person name="Oren A."/>
            <person name="Chaudhuri R.R."/>
            <person name="La Ragione R."/>
            <person name="Hildebrand F."/>
            <person name="Pallen M.J."/>
        </authorList>
    </citation>
    <scope>NUCLEOTIDE SEQUENCE</scope>
    <source>
        <strain evidence="3">ChiW19-6364</strain>
    </source>
</reference>
<name>A0A9D2RCV4_9FIRM</name>
<dbReference type="CDD" id="cd05930">
    <property type="entry name" value="A_NRPS"/>
    <property type="match status" value="1"/>
</dbReference>
<dbReference type="Proteomes" id="UP000823850">
    <property type="component" value="Unassembled WGS sequence"/>
</dbReference>
<reference evidence="3" key="2">
    <citation type="submission" date="2021-04" db="EMBL/GenBank/DDBJ databases">
        <authorList>
            <person name="Gilroy R."/>
        </authorList>
    </citation>
    <scope>NUCLEOTIDE SEQUENCE</scope>
    <source>
        <strain evidence="3">ChiW19-6364</strain>
    </source>
</reference>
<dbReference type="GO" id="GO:0044550">
    <property type="term" value="P:secondary metabolite biosynthetic process"/>
    <property type="evidence" value="ECO:0007669"/>
    <property type="project" value="TreeGrafter"/>
</dbReference>
<dbReference type="PANTHER" id="PTHR45527">
    <property type="entry name" value="NONRIBOSOMAL PEPTIDE SYNTHETASE"/>
    <property type="match status" value="1"/>
</dbReference>
<evidence type="ECO:0000259" key="1">
    <source>
        <dbReference type="Pfam" id="PF00501"/>
    </source>
</evidence>
<dbReference type="EMBL" id="DWUX01000252">
    <property type="protein sequence ID" value="HJD41292.1"/>
    <property type="molecule type" value="Genomic_DNA"/>
</dbReference>
<protein>
    <submittedName>
        <fullName evidence="3">Amino acid adenylation domain-containing protein</fullName>
    </submittedName>
</protein>
<evidence type="ECO:0000313" key="3">
    <source>
        <dbReference type="EMBL" id="HJD41292.1"/>
    </source>
</evidence>
<sequence>MKNILEYLERTAEKYPGRTAVEDDKESLTWKELANLSRRMGTAAGKRITSGDPVVILAPKGPLALAAMFGAVYGGGFYVNVDPGFPSERLREIFRVLHPKLVLIRQEEVPLIRQAGYTGDYCLLHEAAGEEPDLELLERRRKDSRSEDILYGIFTSGSTGTPKGIAVSHRAVIDFITHFTEIFGIDEKDRIGNQAPFDFDVSVKDIYSAVMTGGTLVLIPRHLFSVPAALLDYLCEKKTTVLIWAVSALTMVSALGGFKYRIPSDVRKVMFSGEVMPANQLACWQQALPEAEFVNLYGPTEITCNCTYFPVKGILREEEKLPIGKAFPGRRVFLLTEEGREIREPEKTGEICVAGESLSLGYYHNPTETRRRFRERKSPEGKEERYYRTGDLGFWGKDGNLYFSGRKDFQIKFNGHRIELEEIERVLDQMPGIEKSCCVTDQRKTCLAAFYMGKAIPGEIRLWLKKRLPGYMVPRKIFQTEKLPLTKNGKTDRKALQKRLEDRK</sequence>
<dbReference type="InterPro" id="IPR025110">
    <property type="entry name" value="AMP-bd_C"/>
</dbReference>
<dbReference type="NCBIfam" id="TIGR01733">
    <property type="entry name" value="AA-adenyl-dom"/>
    <property type="match status" value="1"/>
</dbReference>
<dbReference type="InterPro" id="IPR010071">
    <property type="entry name" value="AA_adenyl_dom"/>
</dbReference>
<accession>A0A9D2RCV4</accession>
<evidence type="ECO:0000313" key="4">
    <source>
        <dbReference type="Proteomes" id="UP000823850"/>
    </source>
</evidence>
<dbReference type="AlphaFoldDB" id="A0A9D2RCV4"/>
<dbReference type="GO" id="GO:0005737">
    <property type="term" value="C:cytoplasm"/>
    <property type="evidence" value="ECO:0007669"/>
    <property type="project" value="TreeGrafter"/>
</dbReference>
<feature type="domain" description="AMP-binding enzyme C-terminal" evidence="2">
    <location>
        <begin position="422"/>
        <end position="490"/>
    </location>
</feature>
<dbReference type="Gene3D" id="3.30.300.30">
    <property type="match status" value="1"/>
</dbReference>
<dbReference type="SUPFAM" id="SSF56801">
    <property type="entry name" value="Acetyl-CoA synthetase-like"/>
    <property type="match status" value="1"/>
</dbReference>
<dbReference type="GO" id="GO:0043041">
    <property type="term" value="P:amino acid activation for nonribosomal peptide biosynthetic process"/>
    <property type="evidence" value="ECO:0007669"/>
    <property type="project" value="TreeGrafter"/>
</dbReference>
<dbReference type="InterPro" id="IPR042099">
    <property type="entry name" value="ANL_N_sf"/>
</dbReference>
<dbReference type="GO" id="GO:0031177">
    <property type="term" value="F:phosphopantetheine binding"/>
    <property type="evidence" value="ECO:0007669"/>
    <property type="project" value="TreeGrafter"/>
</dbReference>
<proteinExistence type="predicted"/>
<dbReference type="InterPro" id="IPR045851">
    <property type="entry name" value="AMP-bd_C_sf"/>
</dbReference>
<feature type="domain" description="AMP-dependent synthetase/ligase" evidence="1">
    <location>
        <begin position="8"/>
        <end position="363"/>
    </location>
</feature>
<dbReference type="Gene3D" id="3.40.50.12780">
    <property type="entry name" value="N-terminal domain of ligase-like"/>
    <property type="match status" value="1"/>
</dbReference>
<organism evidence="3 4">
    <name type="scientific">Candidatus Blautia stercoripullorum</name>
    <dbReference type="NCBI Taxonomy" id="2838502"/>
    <lineage>
        <taxon>Bacteria</taxon>
        <taxon>Bacillati</taxon>
        <taxon>Bacillota</taxon>
        <taxon>Clostridia</taxon>
        <taxon>Lachnospirales</taxon>
        <taxon>Lachnospiraceae</taxon>
        <taxon>Blautia</taxon>
    </lineage>
</organism>
<dbReference type="Pfam" id="PF13193">
    <property type="entry name" value="AMP-binding_C"/>
    <property type="match status" value="1"/>
</dbReference>
<dbReference type="Pfam" id="PF00501">
    <property type="entry name" value="AMP-binding"/>
    <property type="match status" value="1"/>
</dbReference>
<dbReference type="PANTHER" id="PTHR45527:SF1">
    <property type="entry name" value="FATTY ACID SYNTHASE"/>
    <property type="match status" value="1"/>
</dbReference>
<evidence type="ECO:0000259" key="2">
    <source>
        <dbReference type="Pfam" id="PF13193"/>
    </source>
</evidence>
<comment type="caution">
    <text evidence="3">The sequence shown here is derived from an EMBL/GenBank/DDBJ whole genome shotgun (WGS) entry which is preliminary data.</text>
</comment>